<protein>
    <submittedName>
        <fullName evidence="1">Uncharacterized protein</fullName>
    </submittedName>
</protein>
<sequence length="116" mass="13114">MTAEDPIESMLIQMFAQAHAQFGDAIKAYWFYDKDPCPGCGRKVDAMRHKGHDAISLNGYIYRRRGILIGYVLCGRCANEIHRSAKRRPGVQIGRHNTIEATLDKAYEAHMNSMDA</sequence>
<proteinExistence type="predicted"/>
<dbReference type="EMBL" id="UOEU01001040">
    <property type="protein sequence ID" value="VAW43160.1"/>
    <property type="molecule type" value="Genomic_DNA"/>
</dbReference>
<organism evidence="1">
    <name type="scientific">hydrothermal vent metagenome</name>
    <dbReference type="NCBI Taxonomy" id="652676"/>
    <lineage>
        <taxon>unclassified sequences</taxon>
        <taxon>metagenomes</taxon>
        <taxon>ecological metagenomes</taxon>
    </lineage>
</organism>
<evidence type="ECO:0000313" key="1">
    <source>
        <dbReference type="EMBL" id="VAW43160.1"/>
    </source>
</evidence>
<name>A0A3B0VRU9_9ZZZZ</name>
<reference evidence="1" key="1">
    <citation type="submission" date="2018-06" db="EMBL/GenBank/DDBJ databases">
        <authorList>
            <person name="Zhirakovskaya E."/>
        </authorList>
    </citation>
    <scope>NUCLEOTIDE SEQUENCE</scope>
</reference>
<accession>A0A3B0VRU9</accession>
<dbReference type="AlphaFoldDB" id="A0A3B0VRU9"/>
<gene>
    <name evidence="1" type="ORF">MNBD_CHLOROFLEXI01-1651</name>
</gene>